<protein>
    <submittedName>
        <fullName evidence="2">Uncharacterized protein</fullName>
    </submittedName>
</protein>
<dbReference type="HOGENOM" id="CLU_1042386_0_0_1"/>
<sequence length="267" mass="28822">MFAIKLITVIGLIASAKARNAHSEMARAIEERSASPVPLMEHHRPHYKRTLAPSTFGALGSMLAKIPDDCVPCVTTKDIQLSECSLNTRCEAAQQTLAVFELDVDVSKHSQSKDVGYGMCTAYKDCTITKDMPLVDAVGKAVMVWPAGGPTQSAALALKQKAINMVLPRVKTGTGPDGTAFWNCPTGWLDDIKQETGCINDPGNGGCACEKSNEQGVWHTGKTDCLPHCVHVLALICIAHEDPSSHYPVRNLLRGMMNNTMTICWSA</sequence>
<dbReference type="InParanoid" id="G7DX66"/>
<reference evidence="2 3" key="1">
    <citation type="journal article" date="2011" name="J. Gen. Appl. Microbiol.">
        <title>Draft genome sequencing of the enigmatic basidiomycete Mixia osmundae.</title>
        <authorList>
            <person name="Nishida H."/>
            <person name="Nagatsuka Y."/>
            <person name="Sugiyama J."/>
        </authorList>
    </citation>
    <scope>NUCLEOTIDE SEQUENCE [LARGE SCALE GENOMIC DNA]</scope>
    <source>
        <strain evidence="3">CBS 9802 / IAM 14324 / JCM 22182 / KY 12970</strain>
    </source>
</reference>
<evidence type="ECO:0000256" key="1">
    <source>
        <dbReference type="SAM" id="SignalP"/>
    </source>
</evidence>
<comment type="caution">
    <text evidence="2">The sequence shown here is derived from an EMBL/GenBank/DDBJ whole genome shotgun (WGS) entry which is preliminary data.</text>
</comment>
<evidence type="ECO:0000313" key="2">
    <source>
        <dbReference type="EMBL" id="GAA95176.1"/>
    </source>
</evidence>
<dbReference type="AlphaFoldDB" id="G7DX66"/>
<dbReference type="PANTHER" id="PTHR35396:SF1">
    <property type="entry name" value="SMALL SECRETED PROTEIN"/>
    <property type="match status" value="1"/>
</dbReference>
<feature type="signal peptide" evidence="1">
    <location>
        <begin position="1"/>
        <end position="18"/>
    </location>
</feature>
<gene>
    <name evidence="2" type="primary">Mo01831</name>
    <name evidence="2" type="ORF">E5Q_01831</name>
</gene>
<reference evidence="2 3" key="2">
    <citation type="journal article" date="2012" name="Open Biol.">
        <title>Characteristics of nucleosomes and linker DNA regions on the genome of the basidiomycete Mixia osmundae revealed by mono- and dinucleosome mapping.</title>
        <authorList>
            <person name="Nishida H."/>
            <person name="Kondo S."/>
            <person name="Matsumoto T."/>
            <person name="Suzuki Y."/>
            <person name="Yoshikawa H."/>
            <person name="Taylor T.D."/>
            <person name="Sugiyama J."/>
        </authorList>
    </citation>
    <scope>NUCLEOTIDE SEQUENCE [LARGE SCALE GENOMIC DNA]</scope>
    <source>
        <strain evidence="3">CBS 9802 / IAM 14324 / JCM 22182 / KY 12970</strain>
    </source>
</reference>
<dbReference type="PANTHER" id="PTHR35396">
    <property type="entry name" value="SMALL SECRETED PROTEIN"/>
    <property type="match status" value="1"/>
</dbReference>
<proteinExistence type="predicted"/>
<keyword evidence="3" id="KW-1185">Reference proteome</keyword>
<organism evidence="2 3">
    <name type="scientific">Mixia osmundae (strain CBS 9802 / IAM 14324 / JCM 22182 / KY 12970)</name>
    <dbReference type="NCBI Taxonomy" id="764103"/>
    <lineage>
        <taxon>Eukaryota</taxon>
        <taxon>Fungi</taxon>
        <taxon>Dikarya</taxon>
        <taxon>Basidiomycota</taxon>
        <taxon>Pucciniomycotina</taxon>
        <taxon>Mixiomycetes</taxon>
        <taxon>Mixiales</taxon>
        <taxon>Mixiaceae</taxon>
        <taxon>Mixia</taxon>
    </lineage>
</organism>
<dbReference type="OrthoDB" id="160054at2759"/>
<keyword evidence="1" id="KW-0732">Signal</keyword>
<evidence type="ECO:0000313" key="3">
    <source>
        <dbReference type="Proteomes" id="UP000009131"/>
    </source>
</evidence>
<feature type="chain" id="PRO_5009955592" evidence="1">
    <location>
        <begin position="19"/>
        <end position="267"/>
    </location>
</feature>
<name>G7DX66_MIXOS</name>
<dbReference type="RefSeq" id="XP_014565890.1">
    <property type="nucleotide sequence ID" value="XM_014710404.1"/>
</dbReference>
<dbReference type="Proteomes" id="UP000009131">
    <property type="component" value="Unassembled WGS sequence"/>
</dbReference>
<dbReference type="EMBL" id="BABT02000056">
    <property type="protein sequence ID" value="GAA95176.1"/>
    <property type="molecule type" value="Genomic_DNA"/>
</dbReference>
<accession>G7DX66</accession>